<dbReference type="InterPro" id="IPR001789">
    <property type="entry name" value="Sig_transdc_resp-reg_receiver"/>
</dbReference>
<comment type="caution">
    <text evidence="4">The sequence shown here is derived from an EMBL/GenBank/DDBJ whole genome shotgun (WGS) entry which is preliminary data.</text>
</comment>
<feature type="domain" description="HD-GYP" evidence="3">
    <location>
        <begin position="151"/>
        <end position="362"/>
    </location>
</feature>
<dbReference type="SMART" id="SM00448">
    <property type="entry name" value="REC"/>
    <property type="match status" value="1"/>
</dbReference>
<keyword evidence="1" id="KW-0597">Phosphoprotein</keyword>
<dbReference type="CDD" id="cd00077">
    <property type="entry name" value="HDc"/>
    <property type="match status" value="1"/>
</dbReference>
<dbReference type="RefSeq" id="WP_136551293.1">
    <property type="nucleotide sequence ID" value="NZ_STGJ01000001.1"/>
</dbReference>
<organism evidence="4 5">
    <name type="scientific">Crenobacter intestini</name>
    <dbReference type="NCBI Taxonomy" id="2563443"/>
    <lineage>
        <taxon>Bacteria</taxon>
        <taxon>Pseudomonadati</taxon>
        <taxon>Pseudomonadota</taxon>
        <taxon>Betaproteobacteria</taxon>
        <taxon>Neisseriales</taxon>
        <taxon>Neisseriaceae</taxon>
        <taxon>Crenobacter</taxon>
    </lineage>
</organism>
<reference evidence="4 5" key="1">
    <citation type="submission" date="2019-04" db="EMBL/GenBank/DDBJ databases">
        <title>Crenobacter sp. nov.</title>
        <authorList>
            <person name="Shi S."/>
        </authorList>
    </citation>
    <scope>NUCLEOTIDE SEQUENCE [LARGE SCALE GENOMIC DNA]</scope>
    <source>
        <strain evidence="4 5">GY 70310</strain>
    </source>
</reference>
<evidence type="ECO:0000259" key="3">
    <source>
        <dbReference type="PROSITE" id="PS51832"/>
    </source>
</evidence>
<evidence type="ECO:0000256" key="1">
    <source>
        <dbReference type="PROSITE-ProRule" id="PRU00169"/>
    </source>
</evidence>
<dbReference type="SUPFAM" id="SSF109604">
    <property type="entry name" value="HD-domain/PDEase-like"/>
    <property type="match status" value="1"/>
</dbReference>
<accession>A0A4T0V6G5</accession>
<dbReference type="PROSITE" id="PS51832">
    <property type="entry name" value="HD_GYP"/>
    <property type="match status" value="1"/>
</dbReference>
<dbReference type="OrthoDB" id="9787688at2"/>
<dbReference type="InterPro" id="IPR052020">
    <property type="entry name" value="Cyclic_di-GMP/3'3'-cGAMP_PDE"/>
</dbReference>
<evidence type="ECO:0000313" key="5">
    <source>
        <dbReference type="Proteomes" id="UP000308891"/>
    </source>
</evidence>
<feature type="modified residue" description="4-aspartylphosphate" evidence="1">
    <location>
        <position position="57"/>
    </location>
</feature>
<dbReference type="Gene3D" id="1.10.3210.10">
    <property type="entry name" value="Hypothetical protein af1432"/>
    <property type="match status" value="1"/>
</dbReference>
<protein>
    <submittedName>
        <fullName evidence="4">Two-component system response regulator</fullName>
    </submittedName>
</protein>
<dbReference type="Pfam" id="PF00072">
    <property type="entry name" value="Response_reg"/>
    <property type="match status" value="1"/>
</dbReference>
<proteinExistence type="predicted"/>
<gene>
    <name evidence="4" type="ORF">E5K04_02375</name>
</gene>
<name>A0A4T0V6G5_9NEIS</name>
<dbReference type="Pfam" id="PF13487">
    <property type="entry name" value="HD_5"/>
    <property type="match status" value="1"/>
</dbReference>
<sequence>MDDTQKPLVLVVDDTPENLALMGALLRDRYRVKVASSGERALAICAGGTPPDLILLDVMMPGVDGHEVCRRLKAGAATRDIPVIFLTALSQVDDETFGLSLGAVDYITKPVSPPIVLARVDTHLRLKAAADFLRDKNGYLEAEVARRTAEVQAVQDVTIHAMASLAETRDNETGGHIRRTQFYVRALAQALADTPRYAAELTPQVIDALFKSAPLHDIGKVGIPDAILLKGAKLSPDEFEIMKQHTTLGRDAIVEAEQRLGMRLPFLDYAKEIAYGHQEKWDGSGYPQGIAGEAIPLSARLMALADVYDALISRRVYKPPFSHEEACRMIEEGRGSHFDPDVVDAFRHCSAAFAGIAERFADPQH</sequence>
<evidence type="ECO:0000259" key="2">
    <source>
        <dbReference type="PROSITE" id="PS50110"/>
    </source>
</evidence>
<dbReference type="SUPFAM" id="SSF52172">
    <property type="entry name" value="CheY-like"/>
    <property type="match status" value="1"/>
</dbReference>
<dbReference type="SMART" id="SM00471">
    <property type="entry name" value="HDc"/>
    <property type="match status" value="1"/>
</dbReference>
<evidence type="ECO:0000313" key="4">
    <source>
        <dbReference type="EMBL" id="TIC87282.1"/>
    </source>
</evidence>
<keyword evidence="5" id="KW-1185">Reference proteome</keyword>
<dbReference type="PROSITE" id="PS50110">
    <property type="entry name" value="RESPONSE_REGULATORY"/>
    <property type="match status" value="1"/>
</dbReference>
<dbReference type="CDD" id="cd19920">
    <property type="entry name" value="REC_PA4781-like"/>
    <property type="match status" value="1"/>
</dbReference>
<dbReference type="EMBL" id="STGJ01000001">
    <property type="protein sequence ID" value="TIC87282.1"/>
    <property type="molecule type" value="Genomic_DNA"/>
</dbReference>
<dbReference type="AlphaFoldDB" id="A0A4T0V6G5"/>
<dbReference type="GO" id="GO:0008081">
    <property type="term" value="F:phosphoric diester hydrolase activity"/>
    <property type="evidence" value="ECO:0007669"/>
    <property type="project" value="UniProtKB-ARBA"/>
</dbReference>
<dbReference type="Proteomes" id="UP000308891">
    <property type="component" value="Unassembled WGS sequence"/>
</dbReference>
<dbReference type="Gene3D" id="3.40.50.2300">
    <property type="match status" value="1"/>
</dbReference>
<dbReference type="InterPro" id="IPR011006">
    <property type="entry name" value="CheY-like_superfamily"/>
</dbReference>
<dbReference type="GO" id="GO:0000160">
    <property type="term" value="P:phosphorelay signal transduction system"/>
    <property type="evidence" value="ECO:0007669"/>
    <property type="project" value="InterPro"/>
</dbReference>
<feature type="domain" description="Response regulatory" evidence="2">
    <location>
        <begin position="8"/>
        <end position="124"/>
    </location>
</feature>
<dbReference type="InterPro" id="IPR003607">
    <property type="entry name" value="HD/PDEase_dom"/>
</dbReference>
<dbReference type="PANTHER" id="PTHR45228">
    <property type="entry name" value="CYCLIC DI-GMP PHOSPHODIESTERASE TM_0186-RELATED"/>
    <property type="match status" value="1"/>
</dbReference>
<dbReference type="InterPro" id="IPR037522">
    <property type="entry name" value="HD_GYP_dom"/>
</dbReference>
<dbReference type="PANTHER" id="PTHR45228:SF5">
    <property type="entry name" value="CYCLIC DI-GMP PHOSPHODIESTERASE VC_1348-RELATED"/>
    <property type="match status" value="1"/>
</dbReference>